<dbReference type="EMBL" id="JBFASG010000001">
    <property type="protein sequence ID" value="MEV4921399.1"/>
    <property type="molecule type" value="Genomic_DNA"/>
</dbReference>
<evidence type="ECO:0000259" key="1">
    <source>
        <dbReference type="PROSITE" id="PS51459"/>
    </source>
</evidence>
<dbReference type="InterPro" id="IPR003812">
    <property type="entry name" value="Fido"/>
</dbReference>
<organism evidence="2 3">
    <name type="scientific">Streptomyces roseoverticillatus</name>
    <dbReference type="NCBI Taxonomy" id="66429"/>
    <lineage>
        <taxon>Bacteria</taxon>
        <taxon>Bacillati</taxon>
        <taxon>Actinomycetota</taxon>
        <taxon>Actinomycetes</taxon>
        <taxon>Kitasatosporales</taxon>
        <taxon>Streptomycetaceae</taxon>
        <taxon>Streptomyces</taxon>
    </lineage>
</organism>
<dbReference type="Pfam" id="PF02661">
    <property type="entry name" value="Fic"/>
    <property type="match status" value="1"/>
</dbReference>
<feature type="domain" description="Fido" evidence="1">
    <location>
        <begin position="317"/>
        <end position="456"/>
    </location>
</feature>
<dbReference type="Gene3D" id="1.10.3290.10">
    <property type="entry name" value="Fido-like domain"/>
    <property type="match status" value="1"/>
</dbReference>
<dbReference type="RefSeq" id="WP_366086289.1">
    <property type="nucleotide sequence ID" value="NZ_JBFASG010000001.1"/>
</dbReference>
<dbReference type="Proteomes" id="UP001552479">
    <property type="component" value="Unassembled WGS sequence"/>
</dbReference>
<comment type="caution">
    <text evidence="2">The sequence shown here is derived from an EMBL/GenBank/DDBJ whole genome shotgun (WGS) entry which is preliminary data.</text>
</comment>
<evidence type="ECO:0000313" key="3">
    <source>
        <dbReference type="Proteomes" id="UP001552479"/>
    </source>
</evidence>
<evidence type="ECO:0000313" key="2">
    <source>
        <dbReference type="EMBL" id="MEV4921399.1"/>
    </source>
</evidence>
<accession>A0ABV3IMT6</accession>
<dbReference type="PROSITE" id="PS51459">
    <property type="entry name" value="FIDO"/>
    <property type="match status" value="1"/>
</dbReference>
<sequence length="463" mass="50258">MISELSPHHLSWDEVDPARHPFDCASAAQVVHSLGPARSVTPRPDVPFGDPALDAWSRDEAPLWADAMSHALVQHYGLWAAGWRWAHDEGDFGGGPVGSWCCPPHSITTPEETLARVVAALREWRGWLESLAGWFEAYPLELAAVEDQQILWERAARNLILQVVDHTGCGSGWYGHCRQVLTWFLSRWGVAPDVAEELVGQAIGGRFRSWAGPDTVLVDDVAEQLTLSLRPGDGAARSAGPLPDHLERWLAVREAVPWREGVDGDADTGGPVTPLRDGAAESIRAFDGALDPARAEALLAALELVRADAARGAPLGFGLLRGWQQHVLNTPQPPPFRSLPAFAKRGGERYGIGPDTRARLDACLAESARAGERSLPLTVRAARAYLDVCFFHPFDDGNARSAFLALVFVLAREGVALDRVDLLRRVTFQADDPKDALSLVRYVGIHLAETRRGASAAGSRAVP</sequence>
<reference evidence="2 3" key="1">
    <citation type="submission" date="2024-06" db="EMBL/GenBank/DDBJ databases">
        <title>The Natural Products Discovery Center: Release of the First 8490 Sequenced Strains for Exploring Actinobacteria Biosynthetic Diversity.</title>
        <authorList>
            <person name="Kalkreuter E."/>
            <person name="Kautsar S.A."/>
            <person name="Yang D."/>
            <person name="Bader C.D."/>
            <person name="Teijaro C.N."/>
            <person name="Fluegel L."/>
            <person name="Davis C.M."/>
            <person name="Simpson J.R."/>
            <person name="Lauterbach L."/>
            <person name="Steele A.D."/>
            <person name="Gui C."/>
            <person name="Meng S."/>
            <person name="Li G."/>
            <person name="Viehrig K."/>
            <person name="Ye F."/>
            <person name="Su P."/>
            <person name="Kiefer A.F."/>
            <person name="Nichols A."/>
            <person name="Cepeda A.J."/>
            <person name="Yan W."/>
            <person name="Fan B."/>
            <person name="Jiang Y."/>
            <person name="Adhikari A."/>
            <person name="Zheng C.-J."/>
            <person name="Schuster L."/>
            <person name="Cowan T.M."/>
            <person name="Smanski M.J."/>
            <person name="Chevrette M.G."/>
            <person name="De Carvalho L.P.S."/>
            <person name="Shen B."/>
        </authorList>
    </citation>
    <scope>NUCLEOTIDE SEQUENCE [LARGE SCALE GENOMIC DNA]</scope>
    <source>
        <strain evidence="2 3">NPDC053791</strain>
    </source>
</reference>
<proteinExistence type="predicted"/>
<protein>
    <submittedName>
        <fullName evidence="2">Fic family protein</fullName>
    </submittedName>
</protein>
<dbReference type="SUPFAM" id="SSF140931">
    <property type="entry name" value="Fic-like"/>
    <property type="match status" value="1"/>
</dbReference>
<name>A0ABV3IMT6_9ACTN</name>
<keyword evidence="3" id="KW-1185">Reference proteome</keyword>
<gene>
    <name evidence="2" type="ORF">AB0L03_00855</name>
</gene>
<dbReference type="InterPro" id="IPR036597">
    <property type="entry name" value="Fido-like_dom_sf"/>
</dbReference>